<dbReference type="InterPro" id="IPR015232">
    <property type="entry name" value="DUF1935"/>
</dbReference>
<dbReference type="InterPro" id="IPR013780">
    <property type="entry name" value="Glyco_hydro_b"/>
</dbReference>
<dbReference type="Pfam" id="PF09149">
    <property type="entry name" value="DUF1935"/>
    <property type="match status" value="1"/>
</dbReference>
<protein>
    <recommendedName>
        <fullName evidence="5">META domain containing protein</fullName>
    </recommendedName>
</protein>
<organism evidence="3 4">
    <name type="scientific">Trypanosoma rangeli SC58</name>
    <dbReference type="NCBI Taxonomy" id="429131"/>
    <lineage>
        <taxon>Eukaryota</taxon>
        <taxon>Discoba</taxon>
        <taxon>Euglenozoa</taxon>
        <taxon>Kinetoplastea</taxon>
        <taxon>Metakinetoplastina</taxon>
        <taxon>Trypanosomatida</taxon>
        <taxon>Trypanosomatidae</taxon>
        <taxon>Trypanosoma</taxon>
        <taxon>Herpetosoma</taxon>
    </lineage>
</organism>
<dbReference type="EMBL" id="AUPL01001915">
    <property type="protein sequence ID" value="ESL10354.1"/>
    <property type="molecule type" value="Genomic_DNA"/>
</dbReference>
<name>A0A061J649_TRYRA</name>
<evidence type="ECO:0000313" key="3">
    <source>
        <dbReference type="EMBL" id="ESL10354.1"/>
    </source>
</evidence>
<evidence type="ECO:0000259" key="1">
    <source>
        <dbReference type="Pfam" id="PF03724"/>
    </source>
</evidence>
<proteinExistence type="predicted"/>
<evidence type="ECO:0000259" key="2">
    <source>
        <dbReference type="Pfam" id="PF09149"/>
    </source>
</evidence>
<gene>
    <name evidence="3" type="ORF">TRSC58_01915</name>
</gene>
<dbReference type="OrthoDB" id="269925at2759"/>
<comment type="caution">
    <text evidence="3">The sequence shown here is derived from an EMBL/GenBank/DDBJ whole genome shotgun (WGS) entry which is preliminary data.</text>
</comment>
<feature type="domain" description="DUF306" evidence="1">
    <location>
        <begin position="8"/>
        <end position="102"/>
    </location>
</feature>
<feature type="domain" description="DUF1935" evidence="2">
    <location>
        <begin position="337"/>
        <end position="442"/>
    </location>
</feature>
<dbReference type="SUPFAM" id="SSF101601">
    <property type="entry name" value="Smp-1-like"/>
    <property type="match status" value="1"/>
</dbReference>
<evidence type="ECO:0008006" key="5">
    <source>
        <dbReference type="Google" id="ProtNLM"/>
    </source>
</evidence>
<dbReference type="InterPro" id="IPR038670">
    <property type="entry name" value="HslJ-like_sf"/>
</dbReference>
<dbReference type="Pfam" id="PF03724">
    <property type="entry name" value="META"/>
    <property type="match status" value="3"/>
</dbReference>
<dbReference type="Gene3D" id="2.60.40.1180">
    <property type="entry name" value="Golgi alpha-mannosidase II"/>
    <property type="match status" value="1"/>
</dbReference>
<keyword evidence="4" id="KW-1185">Reference proteome</keyword>
<reference evidence="3 4" key="1">
    <citation type="submission" date="2013-07" db="EMBL/GenBank/DDBJ databases">
        <authorList>
            <person name="Stoco P.H."/>
            <person name="Wagner G."/>
            <person name="Gerber A."/>
            <person name="Zaha A."/>
            <person name="Thompson C."/>
            <person name="Bartholomeu D.C."/>
            <person name="Luckemeyer D.D."/>
            <person name="Bahia D."/>
            <person name="Loreto E."/>
            <person name="Prestes E.B."/>
            <person name="Lima F.M."/>
            <person name="Rodrigues-Luiz G."/>
            <person name="Vallejo G.A."/>
            <person name="Filho J.F."/>
            <person name="Monteiro K.M."/>
            <person name="Tyler K.M."/>
            <person name="de Almeida L.G."/>
            <person name="Ortiz M.F."/>
            <person name="Siervo M.A."/>
            <person name="de Moraes M.H."/>
            <person name="Cunha O.L."/>
            <person name="Mendonca-Neto R."/>
            <person name="Silva R."/>
            <person name="Teixeira S.M."/>
            <person name="Murta S.M."/>
            <person name="Sincero T.C."/>
            <person name="Mendes T.A."/>
            <person name="Urmenyi T.P."/>
            <person name="Silva V.G."/>
            <person name="da Rocha W.D."/>
            <person name="Andersson B."/>
            <person name="Romanha A.J."/>
            <person name="Steindel M."/>
            <person name="de Vasconcelos A.T."/>
            <person name="Grisard E.C."/>
        </authorList>
    </citation>
    <scope>NUCLEOTIDE SEQUENCE [LARGE SCALE GENOMIC DNA]</scope>
    <source>
        <strain evidence="3 4">SC58</strain>
    </source>
</reference>
<dbReference type="VEuPathDB" id="TriTrypDB:TRSC58_01915"/>
<feature type="domain" description="DUF306" evidence="1">
    <location>
        <begin position="117"/>
        <end position="212"/>
    </location>
</feature>
<dbReference type="InterPro" id="IPR036310">
    <property type="entry name" value="Smp-1-like_sf"/>
</dbReference>
<dbReference type="Proteomes" id="UP000031737">
    <property type="component" value="Unassembled WGS sequence"/>
</dbReference>
<dbReference type="Gene3D" id="2.40.128.270">
    <property type="match status" value="2"/>
</dbReference>
<accession>A0A061J649</accession>
<dbReference type="InterPro" id="IPR005184">
    <property type="entry name" value="DUF306_Meta_HslJ"/>
</dbReference>
<dbReference type="AlphaFoldDB" id="A0A061J649"/>
<sequence length="442" mass="47896">MNKLQFCGSYVLEQLNGELLTTKAKLNLREEADGVMVVAKVANTLRGKVTFNDGKLSGGLTSTTRMGTDKQSMIERALLKGFGAGFDVQWDDDTLTLVGEANNLVFHRVLTVESLVGRYAFREFNGEPVAAGDMELVVVPSNEECISVVAQFTNTLRGELKLEDDTLQGVIASTTLVSEGVQKEMEERFDAGMDGGMQVFVDGRTLTLKDDRSIFLCLRSLLPSDLAGEYMFKTLNGASLRLDGQATLVLSQDRSGGVDVVAKVTNILSGKVQMAEDTLCGELMATTMMGSEAEMLLESALTSGFSAGFLCTLDEGRLTLRCGENTLVYAKTAVMPYLNGKPTYLGESVVPCFKGHGNGLMFRIVNADERKWAFYNDTTGYNVRVAVTFGLKSRVEGLSDTFLTVNEDGQQVAEAFVAPGATVMFIAGHVNGYRCSYDAEPL</sequence>
<evidence type="ECO:0000313" key="4">
    <source>
        <dbReference type="Proteomes" id="UP000031737"/>
    </source>
</evidence>
<dbReference type="PANTHER" id="PTHR47047:SF8">
    <property type="entry name" value="CYSTEINE PEPTIDASE, PUTATIVE-RELATED"/>
    <property type="match status" value="1"/>
</dbReference>
<feature type="domain" description="DUF306" evidence="1">
    <location>
        <begin position="225"/>
        <end position="324"/>
    </location>
</feature>
<dbReference type="PANTHER" id="PTHR47047">
    <property type="entry name" value="PUTATIVE-RELATED-RELATED"/>
    <property type="match status" value="1"/>
</dbReference>